<feature type="compositionally biased region" description="Low complexity" evidence="1">
    <location>
        <begin position="68"/>
        <end position="78"/>
    </location>
</feature>
<organism evidence="2 3">
    <name type="scientific">Dactylosporangium darangshiense</name>
    <dbReference type="NCBI Taxonomy" id="579108"/>
    <lineage>
        <taxon>Bacteria</taxon>
        <taxon>Bacillati</taxon>
        <taxon>Actinomycetota</taxon>
        <taxon>Actinomycetes</taxon>
        <taxon>Micromonosporales</taxon>
        <taxon>Micromonosporaceae</taxon>
        <taxon>Dactylosporangium</taxon>
    </lineage>
</organism>
<evidence type="ECO:0000313" key="3">
    <source>
        <dbReference type="Proteomes" id="UP001500620"/>
    </source>
</evidence>
<gene>
    <name evidence="2" type="ORF">GCM10022255_085570</name>
</gene>
<feature type="compositionally biased region" description="Polar residues" evidence="1">
    <location>
        <begin position="7"/>
        <end position="19"/>
    </location>
</feature>
<accession>A0ABP8DN53</accession>
<sequence>MAPNPSCHRTPNSASTREWTATATSKAAAKVTPTTRRKTAQRTRPAPIAITVRRPAEFPVGAAGPEGGSAPASPAASK</sequence>
<feature type="region of interest" description="Disordered" evidence="1">
    <location>
        <begin position="1"/>
        <end position="78"/>
    </location>
</feature>
<feature type="compositionally biased region" description="Low complexity" evidence="1">
    <location>
        <begin position="20"/>
        <end position="34"/>
    </location>
</feature>
<keyword evidence="3" id="KW-1185">Reference proteome</keyword>
<reference evidence="3" key="1">
    <citation type="journal article" date="2019" name="Int. J. Syst. Evol. Microbiol.">
        <title>The Global Catalogue of Microorganisms (GCM) 10K type strain sequencing project: providing services to taxonomists for standard genome sequencing and annotation.</title>
        <authorList>
            <consortium name="The Broad Institute Genomics Platform"/>
            <consortium name="The Broad Institute Genome Sequencing Center for Infectious Disease"/>
            <person name="Wu L."/>
            <person name="Ma J."/>
        </authorList>
    </citation>
    <scope>NUCLEOTIDE SEQUENCE [LARGE SCALE GENOMIC DNA]</scope>
    <source>
        <strain evidence="3">JCM 17441</strain>
    </source>
</reference>
<proteinExistence type="predicted"/>
<protein>
    <submittedName>
        <fullName evidence="2">Uncharacterized protein</fullName>
    </submittedName>
</protein>
<dbReference type="Proteomes" id="UP001500620">
    <property type="component" value="Unassembled WGS sequence"/>
</dbReference>
<evidence type="ECO:0000256" key="1">
    <source>
        <dbReference type="SAM" id="MobiDB-lite"/>
    </source>
</evidence>
<evidence type="ECO:0000313" key="2">
    <source>
        <dbReference type="EMBL" id="GAA4259742.1"/>
    </source>
</evidence>
<dbReference type="EMBL" id="BAABAT010000037">
    <property type="protein sequence ID" value="GAA4259742.1"/>
    <property type="molecule type" value="Genomic_DNA"/>
</dbReference>
<comment type="caution">
    <text evidence="2">The sequence shown here is derived from an EMBL/GenBank/DDBJ whole genome shotgun (WGS) entry which is preliminary data.</text>
</comment>
<name>A0ABP8DN53_9ACTN</name>